<evidence type="ECO:0000256" key="1">
    <source>
        <dbReference type="ARBA" id="ARBA00010641"/>
    </source>
</evidence>
<proteinExistence type="inferred from homology"/>
<reference evidence="5 6" key="1">
    <citation type="submission" date="2018-06" db="EMBL/GenBank/DDBJ databases">
        <authorList>
            <consortium name="Pathogen Informatics"/>
            <person name="Doyle S."/>
        </authorList>
    </citation>
    <scope>NUCLEOTIDE SEQUENCE [LARGE SCALE GENOMIC DNA]</scope>
    <source>
        <strain evidence="5 6">NCTC10343</strain>
    </source>
</reference>
<dbReference type="Gene3D" id="1.10.10.10">
    <property type="entry name" value="Winged helix-like DNA-binding domain superfamily/Winged helix DNA-binding domain"/>
    <property type="match status" value="1"/>
</dbReference>
<dbReference type="Proteomes" id="UP000254400">
    <property type="component" value="Unassembled WGS sequence"/>
</dbReference>
<dbReference type="AlphaFoldDB" id="A0A0F0G3Q3"/>
<accession>A0A0F0G3Q3</accession>
<dbReference type="InterPro" id="IPR039425">
    <property type="entry name" value="RNA_pol_sigma-70-like"/>
</dbReference>
<evidence type="ECO:0000313" key="6">
    <source>
        <dbReference type="Proteomes" id="UP000254400"/>
    </source>
</evidence>
<dbReference type="InterPro" id="IPR013324">
    <property type="entry name" value="RNA_pol_sigma_r3/r4-like"/>
</dbReference>
<dbReference type="InterPro" id="IPR014284">
    <property type="entry name" value="RNA_pol_sigma-70_dom"/>
</dbReference>
<dbReference type="InterPro" id="IPR007627">
    <property type="entry name" value="RNA_pol_sigma70_r2"/>
</dbReference>
<dbReference type="SUPFAM" id="SSF88946">
    <property type="entry name" value="Sigma2 domain of RNA polymerase sigma factors"/>
    <property type="match status" value="1"/>
</dbReference>
<organism evidence="5 6">
    <name type="scientific">Paenibacillus polymyxa</name>
    <name type="common">Bacillus polymyxa</name>
    <dbReference type="NCBI Taxonomy" id="1406"/>
    <lineage>
        <taxon>Bacteria</taxon>
        <taxon>Bacillati</taxon>
        <taxon>Bacillota</taxon>
        <taxon>Bacilli</taxon>
        <taxon>Bacillales</taxon>
        <taxon>Paenibacillaceae</taxon>
        <taxon>Paenibacillus</taxon>
    </lineage>
</organism>
<keyword evidence="3" id="KW-0731">Sigma factor</keyword>
<dbReference type="NCBIfam" id="TIGR02937">
    <property type="entry name" value="sigma70-ECF"/>
    <property type="match status" value="1"/>
</dbReference>
<dbReference type="GO" id="GO:0006352">
    <property type="term" value="P:DNA-templated transcription initiation"/>
    <property type="evidence" value="ECO:0007669"/>
    <property type="project" value="InterPro"/>
</dbReference>
<keyword evidence="5" id="KW-0240">DNA-directed RNA polymerase</keyword>
<sequence>MIEDTPFRFGGCVLFKFFLEICRGRKIPGVYSIGKGESVIDIERIIERIRSGDRQAFREIVELYSKHVFHVAYSVLHDSKEAEDAAQEAFVQVYKSLPQYRNEGFKTWLSRIALHKALDIKRKQDRRPAELIDVAQSLVQLPSPDEDVLARLIREEQTVELSQKIAQLPQQHRDIIQAYYMQGKTYDQIAEETQVALKTVESRLYRARLWIRNHWKEEEWQ</sequence>
<dbReference type="SUPFAM" id="SSF88659">
    <property type="entry name" value="Sigma3 and sigma4 domains of RNA polymerase sigma factors"/>
    <property type="match status" value="1"/>
</dbReference>
<dbReference type="Gene3D" id="1.10.1740.10">
    <property type="match status" value="1"/>
</dbReference>
<gene>
    <name evidence="5" type="primary">rpoE_2</name>
    <name evidence="5" type="ORF">NCTC10343_03357</name>
</gene>
<evidence type="ECO:0000256" key="2">
    <source>
        <dbReference type="ARBA" id="ARBA00023015"/>
    </source>
</evidence>
<dbReference type="InterPro" id="IPR036388">
    <property type="entry name" value="WH-like_DNA-bd_sf"/>
</dbReference>
<dbReference type="GO" id="GO:0000428">
    <property type="term" value="C:DNA-directed RNA polymerase complex"/>
    <property type="evidence" value="ECO:0007669"/>
    <property type="project" value="UniProtKB-KW"/>
</dbReference>
<dbReference type="GeneID" id="93346705"/>
<protein>
    <submittedName>
        <fullName evidence="5">DNA-directed RNA polymerase subunit sigma</fullName>
    </submittedName>
</protein>
<name>A0A0F0G3Q3_PAEPO</name>
<dbReference type="EMBL" id="UGSC01000001">
    <property type="protein sequence ID" value="SUA70484.1"/>
    <property type="molecule type" value="Genomic_DNA"/>
</dbReference>
<dbReference type="RefSeq" id="WP_016822171.1">
    <property type="nucleotide sequence ID" value="NZ_CP009909.1"/>
</dbReference>
<keyword evidence="2" id="KW-0805">Transcription regulation</keyword>
<evidence type="ECO:0000256" key="3">
    <source>
        <dbReference type="ARBA" id="ARBA00023082"/>
    </source>
</evidence>
<dbReference type="PANTHER" id="PTHR43133:SF51">
    <property type="entry name" value="RNA POLYMERASE SIGMA FACTOR"/>
    <property type="match status" value="1"/>
</dbReference>
<evidence type="ECO:0000313" key="5">
    <source>
        <dbReference type="EMBL" id="SUA70484.1"/>
    </source>
</evidence>
<dbReference type="PANTHER" id="PTHR43133">
    <property type="entry name" value="RNA POLYMERASE ECF-TYPE SIGMA FACTO"/>
    <property type="match status" value="1"/>
</dbReference>
<comment type="similarity">
    <text evidence="1">Belongs to the sigma-70 factor family. ECF subfamily.</text>
</comment>
<dbReference type="Pfam" id="PF04542">
    <property type="entry name" value="Sigma70_r2"/>
    <property type="match status" value="1"/>
</dbReference>
<dbReference type="Pfam" id="PF08281">
    <property type="entry name" value="Sigma70_r4_2"/>
    <property type="match status" value="1"/>
</dbReference>
<dbReference type="GO" id="GO:0003677">
    <property type="term" value="F:DNA binding"/>
    <property type="evidence" value="ECO:0007669"/>
    <property type="project" value="InterPro"/>
</dbReference>
<dbReference type="InterPro" id="IPR013249">
    <property type="entry name" value="RNA_pol_sigma70_r4_t2"/>
</dbReference>
<dbReference type="GO" id="GO:0016987">
    <property type="term" value="F:sigma factor activity"/>
    <property type="evidence" value="ECO:0007669"/>
    <property type="project" value="UniProtKB-KW"/>
</dbReference>
<keyword evidence="4" id="KW-0804">Transcription</keyword>
<evidence type="ECO:0000256" key="4">
    <source>
        <dbReference type="ARBA" id="ARBA00023163"/>
    </source>
</evidence>
<dbReference type="InterPro" id="IPR013325">
    <property type="entry name" value="RNA_pol_sigma_r2"/>
</dbReference>
<dbReference type="CDD" id="cd06171">
    <property type="entry name" value="Sigma70_r4"/>
    <property type="match status" value="1"/>
</dbReference>